<dbReference type="Gene3D" id="3.30.505.10">
    <property type="entry name" value="SH2 domain"/>
    <property type="match status" value="1"/>
</dbReference>
<evidence type="ECO:0000313" key="4">
    <source>
        <dbReference type="Proteomes" id="UP000281553"/>
    </source>
</evidence>
<dbReference type="PROSITE" id="PS50225">
    <property type="entry name" value="SOCS"/>
    <property type="match status" value="1"/>
</dbReference>
<sequence>MVALLVLNENMKLYTNFLADPQSGALQEQQSGGDEEQNETRHVEARLLYPVSRFLIVQSLAHLCRFEILLRVRRDHIEKLPIPKRLQEYLQERQYYTEFIQNYLNSVNPTAKCPALGAAV</sequence>
<organism evidence="3 4">
    <name type="scientific">Dibothriocephalus latus</name>
    <name type="common">Fish tapeworm</name>
    <name type="synonym">Diphyllobothrium latum</name>
    <dbReference type="NCBI Taxonomy" id="60516"/>
    <lineage>
        <taxon>Eukaryota</taxon>
        <taxon>Metazoa</taxon>
        <taxon>Spiralia</taxon>
        <taxon>Lophotrochozoa</taxon>
        <taxon>Platyhelminthes</taxon>
        <taxon>Cestoda</taxon>
        <taxon>Eucestoda</taxon>
        <taxon>Diphyllobothriidea</taxon>
        <taxon>Diphyllobothriidae</taxon>
        <taxon>Dibothriocephalus</taxon>
    </lineage>
</organism>
<dbReference type="Pfam" id="PF07525">
    <property type="entry name" value="SOCS_box"/>
    <property type="match status" value="1"/>
</dbReference>
<dbReference type="SMART" id="SM00969">
    <property type="entry name" value="SOCS_box"/>
    <property type="match status" value="1"/>
</dbReference>
<dbReference type="GO" id="GO:0035556">
    <property type="term" value="P:intracellular signal transduction"/>
    <property type="evidence" value="ECO:0007669"/>
    <property type="project" value="InterPro"/>
</dbReference>
<proteinExistence type="predicted"/>
<keyword evidence="4" id="KW-1185">Reference proteome</keyword>
<dbReference type="PANTHER" id="PTHR10155:SF5">
    <property type="entry name" value="SUPPRESSOR OF CYTOKINE SIGNALING 7"/>
    <property type="match status" value="1"/>
</dbReference>
<keyword evidence="1" id="KW-0727">SH2 domain</keyword>
<dbReference type="GO" id="GO:0046854">
    <property type="term" value="P:phosphatidylinositol phosphate biosynthetic process"/>
    <property type="evidence" value="ECO:0007669"/>
    <property type="project" value="TreeGrafter"/>
</dbReference>
<name>A0A3P7LP07_DIBLA</name>
<feature type="domain" description="SOCS box" evidence="2">
    <location>
        <begin position="46"/>
        <end position="96"/>
    </location>
</feature>
<dbReference type="Proteomes" id="UP000281553">
    <property type="component" value="Unassembled WGS sequence"/>
</dbReference>
<dbReference type="PANTHER" id="PTHR10155">
    <property type="entry name" value="PHOSPHATIDYLINOSITOL 3-KINASE REGULATORY SUBUNIT"/>
    <property type="match status" value="1"/>
</dbReference>
<gene>
    <name evidence="3" type="ORF">DILT_LOCUS7529</name>
</gene>
<dbReference type="InterPro" id="IPR036036">
    <property type="entry name" value="SOCS_box-like_dom_sf"/>
</dbReference>
<dbReference type="InterPro" id="IPR001496">
    <property type="entry name" value="SOCS_box"/>
</dbReference>
<accession>A0A3P7LP07</accession>
<dbReference type="EMBL" id="UYRU01052047">
    <property type="protein sequence ID" value="VDN11698.1"/>
    <property type="molecule type" value="Genomic_DNA"/>
</dbReference>
<dbReference type="GO" id="GO:0046935">
    <property type="term" value="F:1-phosphatidylinositol-3-kinase regulator activity"/>
    <property type="evidence" value="ECO:0007669"/>
    <property type="project" value="TreeGrafter"/>
</dbReference>
<dbReference type="OrthoDB" id="5979828at2759"/>
<reference evidence="3 4" key="1">
    <citation type="submission" date="2018-11" db="EMBL/GenBank/DDBJ databases">
        <authorList>
            <consortium name="Pathogen Informatics"/>
        </authorList>
    </citation>
    <scope>NUCLEOTIDE SEQUENCE [LARGE SCALE GENOMIC DNA]</scope>
</reference>
<evidence type="ECO:0000259" key="2">
    <source>
        <dbReference type="PROSITE" id="PS50225"/>
    </source>
</evidence>
<dbReference type="InterPro" id="IPR036860">
    <property type="entry name" value="SH2_dom_sf"/>
</dbReference>
<dbReference type="AlphaFoldDB" id="A0A3P7LP07"/>
<dbReference type="GO" id="GO:0005942">
    <property type="term" value="C:phosphatidylinositol 3-kinase complex"/>
    <property type="evidence" value="ECO:0007669"/>
    <property type="project" value="TreeGrafter"/>
</dbReference>
<dbReference type="SUPFAM" id="SSF158235">
    <property type="entry name" value="SOCS box-like"/>
    <property type="match status" value="1"/>
</dbReference>
<evidence type="ECO:0000256" key="1">
    <source>
        <dbReference type="ARBA" id="ARBA00022999"/>
    </source>
</evidence>
<dbReference type="SMART" id="SM00253">
    <property type="entry name" value="SOCS"/>
    <property type="match status" value="1"/>
</dbReference>
<evidence type="ECO:0000313" key="3">
    <source>
        <dbReference type="EMBL" id="VDN11698.1"/>
    </source>
</evidence>
<protein>
    <recommendedName>
        <fullName evidence="2">SOCS box domain-containing protein</fullName>
    </recommendedName>
</protein>